<feature type="transmembrane region" description="Helical" evidence="7">
    <location>
        <begin position="113"/>
        <end position="131"/>
    </location>
</feature>
<keyword evidence="11" id="KW-1185">Reference proteome</keyword>
<dbReference type="InterPro" id="IPR002524">
    <property type="entry name" value="Cation_efflux"/>
</dbReference>
<dbReference type="Pfam" id="PF16916">
    <property type="entry name" value="ZT_dimer"/>
    <property type="match status" value="1"/>
</dbReference>
<reference evidence="11" key="1">
    <citation type="journal article" date="2019" name="Int. J. Syst. Evol. Microbiol.">
        <title>The Global Catalogue of Microorganisms (GCM) 10K type strain sequencing project: providing services to taxonomists for standard genome sequencing and annotation.</title>
        <authorList>
            <consortium name="The Broad Institute Genomics Platform"/>
            <consortium name="The Broad Institute Genome Sequencing Center for Infectious Disease"/>
            <person name="Wu L."/>
            <person name="Ma J."/>
        </authorList>
    </citation>
    <scope>NUCLEOTIDE SEQUENCE [LARGE SCALE GENOMIC DNA]</scope>
    <source>
        <strain evidence="11">TISTR 1571</strain>
    </source>
</reference>
<feature type="transmembrane region" description="Helical" evidence="7">
    <location>
        <begin position="12"/>
        <end position="32"/>
    </location>
</feature>
<dbReference type="PANTHER" id="PTHR43840:SF15">
    <property type="entry name" value="MITOCHONDRIAL METAL TRANSPORTER 1-RELATED"/>
    <property type="match status" value="1"/>
</dbReference>
<evidence type="ECO:0000256" key="7">
    <source>
        <dbReference type="SAM" id="Phobius"/>
    </source>
</evidence>
<feature type="transmembrane region" description="Helical" evidence="7">
    <location>
        <begin position="180"/>
        <end position="201"/>
    </location>
</feature>
<comment type="subcellular location">
    <subcellularLocation>
        <location evidence="1">Membrane</location>
        <topology evidence="1">Multi-pass membrane protein</topology>
    </subcellularLocation>
</comment>
<accession>A0ABW5Q8P6</accession>
<evidence type="ECO:0000256" key="1">
    <source>
        <dbReference type="ARBA" id="ARBA00004141"/>
    </source>
</evidence>
<evidence type="ECO:0000259" key="9">
    <source>
        <dbReference type="Pfam" id="PF16916"/>
    </source>
</evidence>
<organism evidence="10 11">
    <name type="scientific">Piscibacillus salipiscarius</name>
    <dbReference type="NCBI Taxonomy" id="299480"/>
    <lineage>
        <taxon>Bacteria</taxon>
        <taxon>Bacillati</taxon>
        <taxon>Bacillota</taxon>
        <taxon>Bacilli</taxon>
        <taxon>Bacillales</taxon>
        <taxon>Bacillaceae</taxon>
        <taxon>Piscibacillus</taxon>
    </lineage>
</organism>
<keyword evidence="6 7" id="KW-0472">Membrane</keyword>
<feature type="transmembrane region" description="Helical" evidence="7">
    <location>
        <begin position="38"/>
        <end position="59"/>
    </location>
</feature>
<keyword evidence="4 7" id="KW-0812">Transmembrane</keyword>
<gene>
    <name evidence="10" type="ORF">ACFSW4_03595</name>
</gene>
<dbReference type="InterPro" id="IPR027470">
    <property type="entry name" value="Cation_efflux_CTD"/>
</dbReference>
<proteinExistence type="inferred from homology"/>
<dbReference type="InterPro" id="IPR050291">
    <property type="entry name" value="CDF_Transporter"/>
</dbReference>
<keyword evidence="5 7" id="KW-1133">Transmembrane helix</keyword>
<sequence length="295" mass="32469">MDQRYSKAQFASILGIIANLLLAIIKGVAGVLTNSKALIADAFHSASDVVSSFAVLIGIRAARKPPDPEHPYGHGKAENIATLIVSILLIIVGFEILLDSVQSIWDRTTQQTSIYALYVVIFSIIAKEALFQYKYRLGNKINSPAIIADAWHHRSDALSSVIALAGIGLSILGREYQITFLQYFDPVAGTLIAVLVMWMGFKLGKDAVNVTLETVLDDDDTEHFFECVLKVDGVKRVDTLNARTHGSYVIIDVKISVAPEITVDDGHAIAARVKERLMDDHEEVQDVYVHVNPYH</sequence>
<dbReference type="EMBL" id="JBHUMZ010000011">
    <property type="protein sequence ID" value="MFD2637962.1"/>
    <property type="molecule type" value="Genomic_DNA"/>
</dbReference>
<protein>
    <submittedName>
        <fullName evidence="10">Cation diffusion facilitator family transporter</fullName>
    </submittedName>
</protein>
<comment type="caution">
    <text evidence="10">The sequence shown here is derived from an EMBL/GenBank/DDBJ whole genome shotgun (WGS) entry which is preliminary data.</text>
</comment>
<evidence type="ECO:0000256" key="5">
    <source>
        <dbReference type="ARBA" id="ARBA00022989"/>
    </source>
</evidence>
<dbReference type="Proteomes" id="UP001597452">
    <property type="component" value="Unassembled WGS sequence"/>
</dbReference>
<feature type="domain" description="Cation efflux protein transmembrane" evidence="8">
    <location>
        <begin position="13"/>
        <end position="208"/>
    </location>
</feature>
<evidence type="ECO:0000259" key="8">
    <source>
        <dbReference type="Pfam" id="PF01545"/>
    </source>
</evidence>
<feature type="transmembrane region" description="Helical" evidence="7">
    <location>
        <begin position="80"/>
        <end position="98"/>
    </location>
</feature>
<dbReference type="InterPro" id="IPR027469">
    <property type="entry name" value="Cation_efflux_TMD_sf"/>
</dbReference>
<dbReference type="Pfam" id="PF01545">
    <property type="entry name" value="Cation_efflux"/>
    <property type="match status" value="1"/>
</dbReference>
<dbReference type="PANTHER" id="PTHR43840">
    <property type="entry name" value="MITOCHONDRIAL METAL TRANSPORTER 1-RELATED"/>
    <property type="match status" value="1"/>
</dbReference>
<dbReference type="InterPro" id="IPR036837">
    <property type="entry name" value="Cation_efflux_CTD_sf"/>
</dbReference>
<dbReference type="Gene3D" id="3.30.70.1350">
    <property type="entry name" value="Cation efflux protein, cytoplasmic domain"/>
    <property type="match status" value="1"/>
</dbReference>
<comment type="similarity">
    <text evidence="2">Belongs to the cation diffusion facilitator (CDF) transporter (TC 2.A.4) family.</text>
</comment>
<evidence type="ECO:0000256" key="2">
    <source>
        <dbReference type="ARBA" id="ARBA00008114"/>
    </source>
</evidence>
<evidence type="ECO:0000256" key="4">
    <source>
        <dbReference type="ARBA" id="ARBA00022692"/>
    </source>
</evidence>
<feature type="domain" description="Cation efflux protein cytoplasmic" evidence="9">
    <location>
        <begin position="216"/>
        <end position="294"/>
    </location>
</feature>
<dbReference type="SUPFAM" id="SSF161111">
    <property type="entry name" value="Cation efflux protein transmembrane domain-like"/>
    <property type="match status" value="1"/>
</dbReference>
<dbReference type="Gene3D" id="1.20.1510.10">
    <property type="entry name" value="Cation efflux protein transmembrane domain"/>
    <property type="match status" value="1"/>
</dbReference>
<dbReference type="InterPro" id="IPR058533">
    <property type="entry name" value="Cation_efflux_TM"/>
</dbReference>
<keyword evidence="3" id="KW-0813">Transport</keyword>
<dbReference type="RefSeq" id="WP_377327490.1">
    <property type="nucleotide sequence ID" value="NZ_JBHUMZ010000011.1"/>
</dbReference>
<evidence type="ECO:0000256" key="3">
    <source>
        <dbReference type="ARBA" id="ARBA00022448"/>
    </source>
</evidence>
<dbReference type="NCBIfam" id="TIGR01297">
    <property type="entry name" value="CDF"/>
    <property type="match status" value="1"/>
</dbReference>
<evidence type="ECO:0000313" key="10">
    <source>
        <dbReference type="EMBL" id="MFD2637962.1"/>
    </source>
</evidence>
<dbReference type="SUPFAM" id="SSF160240">
    <property type="entry name" value="Cation efflux protein cytoplasmic domain-like"/>
    <property type="match status" value="1"/>
</dbReference>
<evidence type="ECO:0000313" key="11">
    <source>
        <dbReference type="Proteomes" id="UP001597452"/>
    </source>
</evidence>
<evidence type="ECO:0000256" key="6">
    <source>
        <dbReference type="ARBA" id="ARBA00023136"/>
    </source>
</evidence>
<name>A0ABW5Q8P6_9BACI</name>